<comment type="caution">
    <text evidence="3">The sequence shown here is derived from an EMBL/GenBank/DDBJ whole genome shotgun (WGS) entry which is preliminary data.</text>
</comment>
<dbReference type="EMBL" id="LFIW01000557">
    <property type="protein sequence ID" value="KZL85926.1"/>
    <property type="molecule type" value="Genomic_DNA"/>
</dbReference>
<dbReference type="Pfam" id="PF07714">
    <property type="entry name" value="PK_Tyr_Ser-Thr"/>
    <property type="match status" value="1"/>
</dbReference>
<dbReference type="GO" id="GO:0004672">
    <property type="term" value="F:protein kinase activity"/>
    <property type="evidence" value="ECO:0007669"/>
    <property type="project" value="InterPro"/>
</dbReference>
<evidence type="ECO:0000313" key="4">
    <source>
        <dbReference type="Proteomes" id="UP000076584"/>
    </source>
</evidence>
<evidence type="ECO:0000259" key="2">
    <source>
        <dbReference type="Pfam" id="PF07714"/>
    </source>
</evidence>
<organism evidence="3 4">
    <name type="scientific">Colletotrichum incanum</name>
    <name type="common">Soybean anthracnose fungus</name>
    <dbReference type="NCBI Taxonomy" id="1573173"/>
    <lineage>
        <taxon>Eukaryota</taxon>
        <taxon>Fungi</taxon>
        <taxon>Dikarya</taxon>
        <taxon>Ascomycota</taxon>
        <taxon>Pezizomycotina</taxon>
        <taxon>Sordariomycetes</taxon>
        <taxon>Hypocreomycetidae</taxon>
        <taxon>Glomerellales</taxon>
        <taxon>Glomerellaceae</taxon>
        <taxon>Colletotrichum</taxon>
        <taxon>Colletotrichum spaethianum species complex</taxon>
    </lineage>
</organism>
<protein>
    <submittedName>
        <fullName evidence="3">Fad-binding domain-containing protein</fullName>
    </submittedName>
</protein>
<feature type="domain" description="Serine-threonine/tyrosine-protein kinase catalytic" evidence="2">
    <location>
        <begin position="122"/>
        <end position="214"/>
    </location>
</feature>
<dbReference type="InterPro" id="IPR011009">
    <property type="entry name" value="Kinase-like_dom_sf"/>
</dbReference>
<evidence type="ECO:0000313" key="3">
    <source>
        <dbReference type="EMBL" id="KZL85926.1"/>
    </source>
</evidence>
<reference evidence="3 4" key="1">
    <citation type="submission" date="2015-06" db="EMBL/GenBank/DDBJ databases">
        <title>Survival trade-offs in plant roots during colonization by closely related pathogenic and mutualistic fungi.</title>
        <authorList>
            <person name="Hacquard S."/>
            <person name="Kracher B."/>
            <person name="Hiruma K."/>
            <person name="Weinman A."/>
            <person name="Muench P."/>
            <person name="Garrido Oter R."/>
            <person name="Ver Loren van Themaat E."/>
            <person name="Dallerey J.-F."/>
            <person name="Damm U."/>
            <person name="Henrissat B."/>
            <person name="Lespinet O."/>
            <person name="Thon M."/>
            <person name="Kemen E."/>
            <person name="McHardy A.C."/>
            <person name="Schulze-Lefert P."/>
            <person name="O'Connell R.J."/>
        </authorList>
    </citation>
    <scope>NUCLEOTIDE SEQUENCE [LARGE SCALE GENOMIC DNA]</scope>
    <source>
        <strain evidence="3 4">MAFF 238704</strain>
    </source>
</reference>
<dbReference type="SUPFAM" id="SSF56112">
    <property type="entry name" value="Protein kinase-like (PK-like)"/>
    <property type="match status" value="1"/>
</dbReference>
<gene>
    <name evidence="3" type="ORF">CI238_13423</name>
</gene>
<dbReference type="Gene3D" id="1.10.510.10">
    <property type="entry name" value="Transferase(Phosphotransferase) domain 1"/>
    <property type="match status" value="1"/>
</dbReference>
<proteinExistence type="predicted"/>
<feature type="region of interest" description="Disordered" evidence="1">
    <location>
        <begin position="45"/>
        <end position="78"/>
    </location>
</feature>
<dbReference type="InterPro" id="IPR001245">
    <property type="entry name" value="Ser-Thr/Tyr_kinase_cat_dom"/>
</dbReference>
<keyword evidence="4" id="KW-1185">Reference proteome</keyword>
<name>A0A162NFV7_COLIC</name>
<dbReference type="Proteomes" id="UP000076584">
    <property type="component" value="Unassembled WGS sequence"/>
</dbReference>
<feature type="compositionally biased region" description="Polar residues" evidence="1">
    <location>
        <begin position="56"/>
        <end position="78"/>
    </location>
</feature>
<accession>A0A162NFV7</accession>
<evidence type="ECO:0000256" key="1">
    <source>
        <dbReference type="SAM" id="MobiDB-lite"/>
    </source>
</evidence>
<sequence>MKPNRKTQIAIFPAHHTVENATASDHRVYSATDTPATNDSLHIASRPEKRKVDATVTGSAQKTVRSQKTHSSAQTSDIEWSSPWKHYREEFQLHDLGGSLTVGVRQGRQVHIRKIALLESKEALSKFRRLRHRNVVEFIHAYMTDPSLHAVFEPTTFSLYHLAKCPKYPDEVQLGAIVGQVVDGLSYLEAEGFEHPTLDSRSILVTDAGIVKIGKYFPKNWSDGSLMLLGSNQELCRPLEGHSQHHVDTVCRVSQLLMQKYCKETPGIDDLDRWPPDSDGFAFLVAIDSASSIDELQNHPLMRHRETDCLLGLLSLARVSVFPREYECKA</sequence>
<dbReference type="AlphaFoldDB" id="A0A162NFV7"/>